<dbReference type="SUPFAM" id="SSF53850">
    <property type="entry name" value="Periplasmic binding protein-like II"/>
    <property type="match status" value="1"/>
</dbReference>
<comment type="caution">
    <text evidence="3">The sequence shown here is derived from an EMBL/GenBank/DDBJ whole genome shotgun (WGS) entry which is preliminary data.</text>
</comment>
<dbReference type="InterPro" id="IPR000914">
    <property type="entry name" value="SBP_5_dom"/>
</dbReference>
<organism evidence="3 4">
    <name type="scientific">Spelaeicoccus albus</name>
    <dbReference type="NCBI Taxonomy" id="1280376"/>
    <lineage>
        <taxon>Bacteria</taxon>
        <taxon>Bacillati</taxon>
        <taxon>Actinomycetota</taxon>
        <taxon>Actinomycetes</taxon>
        <taxon>Micrococcales</taxon>
        <taxon>Brevibacteriaceae</taxon>
        <taxon>Spelaeicoccus</taxon>
    </lineage>
</organism>
<reference evidence="3 4" key="1">
    <citation type="submission" date="2020-07" db="EMBL/GenBank/DDBJ databases">
        <title>Sequencing the genomes of 1000 actinobacteria strains.</title>
        <authorList>
            <person name="Klenk H.-P."/>
        </authorList>
    </citation>
    <scope>NUCLEOTIDE SEQUENCE [LARGE SCALE GENOMIC DNA]</scope>
    <source>
        <strain evidence="3 4">DSM 26341</strain>
    </source>
</reference>
<dbReference type="GO" id="GO:0042597">
    <property type="term" value="C:periplasmic space"/>
    <property type="evidence" value="ECO:0007669"/>
    <property type="project" value="UniProtKB-ARBA"/>
</dbReference>
<evidence type="ECO:0000256" key="1">
    <source>
        <dbReference type="SAM" id="MobiDB-lite"/>
    </source>
</evidence>
<dbReference type="EMBL" id="JACBZP010000001">
    <property type="protein sequence ID" value="NYI68461.1"/>
    <property type="molecule type" value="Genomic_DNA"/>
</dbReference>
<dbReference type="Gene3D" id="3.40.190.10">
    <property type="entry name" value="Periplasmic binding protein-like II"/>
    <property type="match status" value="1"/>
</dbReference>
<feature type="domain" description="Solute-binding protein family 5" evidence="2">
    <location>
        <begin position="110"/>
        <end position="479"/>
    </location>
</feature>
<dbReference type="PIRSF" id="PIRSF002741">
    <property type="entry name" value="MppA"/>
    <property type="match status" value="1"/>
</dbReference>
<dbReference type="Gene3D" id="3.10.105.10">
    <property type="entry name" value="Dipeptide-binding Protein, Domain 3"/>
    <property type="match status" value="1"/>
</dbReference>
<gene>
    <name evidence="3" type="ORF">BJY26_002767</name>
</gene>
<feature type="region of interest" description="Disordered" evidence="1">
    <location>
        <begin position="25"/>
        <end position="45"/>
    </location>
</feature>
<dbReference type="GO" id="GO:0015833">
    <property type="term" value="P:peptide transport"/>
    <property type="evidence" value="ECO:0007669"/>
    <property type="project" value="TreeGrafter"/>
</dbReference>
<dbReference type="AlphaFoldDB" id="A0A7Z0D453"/>
<dbReference type="Gene3D" id="3.90.76.10">
    <property type="entry name" value="Dipeptide-binding Protein, Domain 1"/>
    <property type="match status" value="1"/>
</dbReference>
<dbReference type="PROSITE" id="PS51257">
    <property type="entry name" value="PROKAR_LIPOPROTEIN"/>
    <property type="match status" value="1"/>
</dbReference>
<evidence type="ECO:0000259" key="2">
    <source>
        <dbReference type="Pfam" id="PF00496"/>
    </source>
</evidence>
<name>A0A7Z0D453_9MICO</name>
<dbReference type="Proteomes" id="UP000539111">
    <property type="component" value="Unassembled WGS sequence"/>
</dbReference>
<dbReference type="GO" id="GO:0043190">
    <property type="term" value="C:ATP-binding cassette (ABC) transporter complex"/>
    <property type="evidence" value="ECO:0007669"/>
    <property type="project" value="InterPro"/>
</dbReference>
<keyword evidence="4" id="KW-1185">Reference proteome</keyword>
<protein>
    <submittedName>
        <fullName evidence="3">Peptide/nickel transport system substrate-binding protein</fullName>
    </submittedName>
</protein>
<accession>A0A7Z0D453</accession>
<sequence>MRKRFATAVAFLAVTGLMLTGCQQSKEGSSVDNKKAEQEASKLPATDWQRAAADEVKQGGSLKLAIGQMPSNFNISQVDGALVDLDTMMDPTLGGPIKIKEDGSWTVDHNYAKSVKLVSKDPQVVEVKLNPKAVWQNGDPITWKDYYWFWKANNGSNKKYQIASNRGFKDIGKIEKGENKFDVKITYKKKNADWANYTAALLPASVSKDPKKFNKGFEKKMVPSNGPFMVTNIDHGAEVITEKPNPKWWGDKPKLDSITWKVIEQQQQPQAYANKELDAVETDTNADAYKTAKSRKDGAMQKSTGLIWTHLTLNAKHGALADKKVRRAIGHAINRNVIAKAAMSPVGAPVMTQNNTIFMPGQNGYQDNTQGTMKYDPKKAKKILDDAGYKKQGNVRAKGNKKLAFSIVVPAGTPTNAQRAKQVQKNLNDIGFKIKLQTVPSAKYFSDYIDRHKFDMATFSWQGTAFPIDSTVNLFYPADAGQNYTGISDPSIGKLATKANSEFDEDKRRDLANEIDKKILDVEGVMPIYPTPQIFGVKKGLVNYGAAQLESIDWTIAGWKK</sequence>
<dbReference type="InterPro" id="IPR030678">
    <property type="entry name" value="Peptide/Ni-bd"/>
</dbReference>
<dbReference type="PANTHER" id="PTHR30290">
    <property type="entry name" value="PERIPLASMIC BINDING COMPONENT OF ABC TRANSPORTER"/>
    <property type="match status" value="1"/>
</dbReference>
<dbReference type="InterPro" id="IPR039424">
    <property type="entry name" value="SBP_5"/>
</dbReference>
<dbReference type="GO" id="GO:1904680">
    <property type="term" value="F:peptide transmembrane transporter activity"/>
    <property type="evidence" value="ECO:0007669"/>
    <property type="project" value="TreeGrafter"/>
</dbReference>
<proteinExistence type="predicted"/>
<dbReference type="PANTHER" id="PTHR30290:SF65">
    <property type="entry name" value="MONOACYL PHOSPHATIDYLINOSITOL TETRAMANNOSIDE-BINDING PROTEIN LPQW-RELATED"/>
    <property type="match status" value="1"/>
</dbReference>
<evidence type="ECO:0000313" key="4">
    <source>
        <dbReference type="Proteomes" id="UP000539111"/>
    </source>
</evidence>
<evidence type="ECO:0000313" key="3">
    <source>
        <dbReference type="EMBL" id="NYI68461.1"/>
    </source>
</evidence>
<dbReference type="Pfam" id="PF00496">
    <property type="entry name" value="SBP_bac_5"/>
    <property type="match status" value="1"/>
</dbReference>
<dbReference type="CDD" id="cd08501">
    <property type="entry name" value="PBP2_Lpqw"/>
    <property type="match status" value="1"/>
</dbReference>
<dbReference type="RefSeq" id="WP_237248815.1">
    <property type="nucleotide sequence ID" value="NZ_JACBZP010000001.1"/>
</dbReference>